<evidence type="ECO:0000313" key="3">
    <source>
        <dbReference type="EMBL" id="VDD77282.1"/>
    </source>
</evidence>
<proteinExistence type="predicted"/>
<keyword evidence="2" id="KW-1133">Transmembrane helix</keyword>
<keyword evidence="2" id="KW-0472">Membrane</keyword>
<feature type="compositionally biased region" description="Low complexity" evidence="1">
    <location>
        <begin position="409"/>
        <end position="419"/>
    </location>
</feature>
<feature type="region of interest" description="Disordered" evidence="1">
    <location>
        <begin position="433"/>
        <end position="508"/>
    </location>
</feature>
<feature type="region of interest" description="Disordered" evidence="1">
    <location>
        <begin position="395"/>
        <end position="419"/>
    </location>
</feature>
<feature type="compositionally biased region" description="Pro residues" evidence="1">
    <location>
        <begin position="227"/>
        <end position="237"/>
    </location>
</feature>
<dbReference type="Proteomes" id="UP000267029">
    <property type="component" value="Unassembled WGS sequence"/>
</dbReference>
<evidence type="ECO:0000313" key="4">
    <source>
        <dbReference type="Proteomes" id="UP000267029"/>
    </source>
</evidence>
<evidence type="ECO:0000256" key="1">
    <source>
        <dbReference type="SAM" id="MobiDB-lite"/>
    </source>
</evidence>
<keyword evidence="2" id="KW-0812">Transmembrane</keyword>
<dbReference type="EMBL" id="UXSR01000713">
    <property type="protein sequence ID" value="VDD77282.1"/>
    <property type="molecule type" value="Genomic_DNA"/>
</dbReference>
<dbReference type="AlphaFoldDB" id="A0A158QTL0"/>
<feature type="compositionally biased region" description="Low complexity" evidence="1">
    <location>
        <begin position="497"/>
        <end position="508"/>
    </location>
</feature>
<feature type="compositionally biased region" description="Polar residues" evidence="1">
    <location>
        <begin position="448"/>
        <end position="457"/>
    </location>
</feature>
<accession>A0A158QTL0</accession>
<sequence length="741" mass="81005">MLAAWVSGDITSTQILCLQCLEGLRYNPAFPHLAACLYFVSYSQHGNIWFNASDVLDCLQDKCDAKALRISIPWRMLESFNGTSKSESLFHIPNTCNVFHTSPRNVVVNIPKVPSPRVVVTFLSAGTFPLLIALSPISSPFTAVRPCASFANLIWLDPHTACQGACLRSEWTLFASTLRRFLCRGEAAVKSRVPVCWPATHNAPRFTVWSSLGFFELANTSKDHPRSPSPPPPPPYLPKCNGQSEAASDADESPCLNGGECNGVLKKDEVTSCQDEYLASPAWYHPYDCLTPENYETLALFCLEMGHGFSVQHREVAPPLTLFPSECIHRQPSKHFRITEATSQGDTPALFASCPSPTEPITCFFPFLSNYSLSLSRRELGLAFAVKAHQESRSRESPDLIENCTTTTSSSSSPSPSQLPCLSLRLLRNLDPSLLPDFPSEDDDSDPTGDSSLSSNDIGAPFDVSFMGCNNDDEEEGEEAAASAPDWENGHTPLHEPSPSTTPTCESPCPGVRMRVYGSILKTPTSPDCERLYSEKVSPNGAINSTRVEKHVRFSLSASHPPPDLEAEYGGRSNSRRIQDMARRRGNYADHSYDSLNAAGAMDRFVGVFWPNLRRRSLAKRLLDLATFMVFLSVILAFSLLFLSLVICIPLAWLTSADSAAGACTVTDMALPLLLTPAAPPTCVPVPPTLQHAFNVLYQRMFKHSYVWSLLGGGASAGLKLSASGWSLALRSSSQSWHVIG</sequence>
<name>A0A158QTL0_MESCO</name>
<protein>
    <submittedName>
        <fullName evidence="3">Uncharacterized protein</fullName>
    </submittedName>
</protein>
<gene>
    <name evidence="3" type="ORF">MCOS_LOCUS3285</name>
</gene>
<dbReference type="OrthoDB" id="6276232at2759"/>
<evidence type="ECO:0000256" key="2">
    <source>
        <dbReference type="SAM" id="Phobius"/>
    </source>
</evidence>
<keyword evidence="4" id="KW-1185">Reference proteome</keyword>
<reference evidence="3 4" key="1">
    <citation type="submission" date="2018-10" db="EMBL/GenBank/DDBJ databases">
        <authorList>
            <consortium name="Pathogen Informatics"/>
        </authorList>
    </citation>
    <scope>NUCLEOTIDE SEQUENCE [LARGE SCALE GENOMIC DNA]</scope>
</reference>
<organism evidence="3 4">
    <name type="scientific">Mesocestoides corti</name>
    <name type="common">Flatworm</name>
    <dbReference type="NCBI Taxonomy" id="53468"/>
    <lineage>
        <taxon>Eukaryota</taxon>
        <taxon>Metazoa</taxon>
        <taxon>Spiralia</taxon>
        <taxon>Lophotrochozoa</taxon>
        <taxon>Platyhelminthes</taxon>
        <taxon>Cestoda</taxon>
        <taxon>Eucestoda</taxon>
        <taxon>Cyclophyllidea</taxon>
        <taxon>Mesocestoididae</taxon>
        <taxon>Mesocestoides</taxon>
    </lineage>
</organism>
<feature type="transmembrane region" description="Helical" evidence="2">
    <location>
        <begin position="622"/>
        <end position="654"/>
    </location>
</feature>
<feature type="region of interest" description="Disordered" evidence="1">
    <location>
        <begin position="220"/>
        <end position="251"/>
    </location>
</feature>